<dbReference type="AlphaFoldDB" id="A0A239NGW2"/>
<protein>
    <submittedName>
        <fullName evidence="1">Uncharacterized protein</fullName>
    </submittedName>
</protein>
<dbReference type="EMBL" id="FZOF01000035">
    <property type="protein sequence ID" value="SNT53782.1"/>
    <property type="molecule type" value="Genomic_DNA"/>
</dbReference>
<accession>A0A239NGW2</accession>
<keyword evidence="2" id="KW-1185">Reference proteome</keyword>
<evidence type="ECO:0000313" key="1">
    <source>
        <dbReference type="EMBL" id="SNT53782.1"/>
    </source>
</evidence>
<proteinExistence type="predicted"/>
<sequence>MAGQALAAVQCQSTVRGEDLGAWVQAQRLGCDGLLSAQVWTLQNMLHPESAGPDEAPSAPRTRADKWSVFRAARQCHAREGSLPGGREAH</sequence>
<name>A0A239NGW2_9ACTN</name>
<reference evidence="1 2" key="1">
    <citation type="submission" date="2017-06" db="EMBL/GenBank/DDBJ databases">
        <authorList>
            <person name="Kim H.J."/>
            <person name="Triplett B.A."/>
        </authorList>
    </citation>
    <scope>NUCLEOTIDE SEQUENCE [LARGE SCALE GENOMIC DNA]</scope>
    <source>
        <strain evidence="1 2">CGMCC 4.1858</strain>
    </source>
</reference>
<organism evidence="1 2">
    <name type="scientific">Actinacidiphila glaucinigra</name>
    <dbReference type="NCBI Taxonomy" id="235986"/>
    <lineage>
        <taxon>Bacteria</taxon>
        <taxon>Bacillati</taxon>
        <taxon>Actinomycetota</taxon>
        <taxon>Actinomycetes</taxon>
        <taxon>Kitasatosporales</taxon>
        <taxon>Streptomycetaceae</taxon>
        <taxon>Actinacidiphila</taxon>
    </lineage>
</organism>
<evidence type="ECO:0000313" key="2">
    <source>
        <dbReference type="Proteomes" id="UP000198280"/>
    </source>
</evidence>
<gene>
    <name evidence="1" type="ORF">SAMN05216252_13580</name>
</gene>
<dbReference type="Proteomes" id="UP000198280">
    <property type="component" value="Unassembled WGS sequence"/>
</dbReference>